<feature type="transmembrane region" description="Helical" evidence="2">
    <location>
        <begin position="235"/>
        <end position="260"/>
    </location>
</feature>
<feature type="transmembrane region" description="Helical" evidence="2">
    <location>
        <begin position="320"/>
        <end position="349"/>
    </location>
</feature>
<feature type="transmembrane region" description="Helical" evidence="2">
    <location>
        <begin position="50"/>
        <end position="72"/>
    </location>
</feature>
<keyword evidence="4" id="KW-1185">Reference proteome</keyword>
<evidence type="ECO:0000256" key="2">
    <source>
        <dbReference type="SAM" id="Phobius"/>
    </source>
</evidence>
<keyword evidence="2" id="KW-0812">Transmembrane</keyword>
<feature type="transmembrane region" description="Helical" evidence="2">
    <location>
        <begin position="361"/>
        <end position="377"/>
    </location>
</feature>
<keyword evidence="2" id="KW-0472">Membrane</keyword>
<feature type="transmembrane region" description="Helical" evidence="2">
    <location>
        <begin position="397"/>
        <end position="414"/>
    </location>
</feature>
<dbReference type="InterPro" id="IPR018580">
    <property type="entry name" value="Uncharacterised_YfhO"/>
</dbReference>
<feature type="transmembrane region" description="Helical" evidence="2">
    <location>
        <begin position="178"/>
        <end position="198"/>
    </location>
</feature>
<dbReference type="RefSeq" id="WP_179814647.1">
    <property type="nucleotide sequence ID" value="NZ_JACBZD010000001.1"/>
</dbReference>
<evidence type="ECO:0000313" key="3">
    <source>
        <dbReference type="EMBL" id="NYI06005.1"/>
    </source>
</evidence>
<dbReference type="PANTHER" id="PTHR38454:SF1">
    <property type="entry name" value="INTEGRAL MEMBRANE PROTEIN"/>
    <property type="match status" value="1"/>
</dbReference>
<organism evidence="3 4">
    <name type="scientific">Allostreptomyces psammosilenae</name>
    <dbReference type="NCBI Taxonomy" id="1892865"/>
    <lineage>
        <taxon>Bacteria</taxon>
        <taxon>Bacillati</taxon>
        <taxon>Actinomycetota</taxon>
        <taxon>Actinomycetes</taxon>
        <taxon>Kitasatosporales</taxon>
        <taxon>Streptomycetaceae</taxon>
        <taxon>Allostreptomyces</taxon>
    </lineage>
</organism>
<feature type="transmembrane region" description="Helical" evidence="2">
    <location>
        <begin position="280"/>
        <end position="300"/>
    </location>
</feature>
<reference evidence="3 4" key="1">
    <citation type="submission" date="2020-07" db="EMBL/GenBank/DDBJ databases">
        <title>Sequencing the genomes of 1000 actinobacteria strains.</title>
        <authorList>
            <person name="Klenk H.-P."/>
        </authorList>
    </citation>
    <scope>NUCLEOTIDE SEQUENCE [LARGE SCALE GENOMIC DNA]</scope>
    <source>
        <strain evidence="3 4">DSM 42178</strain>
    </source>
</reference>
<feature type="transmembrane region" description="Helical" evidence="2">
    <location>
        <begin position="145"/>
        <end position="166"/>
    </location>
</feature>
<keyword evidence="2" id="KW-1133">Transmembrane helix</keyword>
<comment type="caution">
    <text evidence="3">The sequence shown here is derived from an EMBL/GenBank/DDBJ whole genome shotgun (WGS) entry which is preliminary data.</text>
</comment>
<evidence type="ECO:0000256" key="1">
    <source>
        <dbReference type="SAM" id="MobiDB-lite"/>
    </source>
</evidence>
<dbReference type="PANTHER" id="PTHR38454">
    <property type="entry name" value="INTEGRAL MEMBRANE PROTEIN-RELATED"/>
    <property type="match status" value="1"/>
</dbReference>
<dbReference type="Proteomes" id="UP000567795">
    <property type="component" value="Unassembled WGS sequence"/>
</dbReference>
<feature type="region of interest" description="Disordered" evidence="1">
    <location>
        <begin position="1"/>
        <end position="48"/>
    </location>
</feature>
<gene>
    <name evidence="3" type="ORF">FHU37_002948</name>
</gene>
<dbReference type="AlphaFoldDB" id="A0A852ZVN4"/>
<protein>
    <submittedName>
        <fullName evidence="3">Putative membrane protein YfhO</fullName>
    </submittedName>
</protein>
<feature type="transmembrane region" description="Helical" evidence="2">
    <location>
        <begin position="474"/>
        <end position="494"/>
    </location>
</feature>
<dbReference type="Pfam" id="PF09586">
    <property type="entry name" value="YfhO"/>
    <property type="match status" value="1"/>
</dbReference>
<sequence length="894" mass="94025">MPTATGRGRPTPAGAEPPAQDDHPEAARTPPPRDGTGTTRRRLPAHGGRTAAAAGALATLAFCLSQIAGSIFPFGPASRNVNDLANQYVPYHAHLRDLLLGRGDGDWLFNWQSGYGSSFLPDVGTYLSSPINLLVVLFPHDRIDLAVHTIIVVKIALAAAVMALLLLRIAPGGPDRRAPWPVAAVLGAAYALCGWTLSAGSYNPMWLDGLIGLPLLFLVAEWAREGRHAVLSPVVVGYVWFTNFYTGYMTTVGAAVYLLIRLSAGAAGPREWGATLLRAVRAVAIGIAMAAPLVAVIYLATRTASPIPPAEFAPSSWNDVLARLLPATYSFSAPALFVGTGTLLVALSLPFHRQVAPRTRLVWSLALVGVAVSFQWTPTHLLWHAFTSPNGSSYRQAFVLSALLVVAAWLALAHGLPDRRALLGGGVLAVLLLAGAAGSQYLSDRSVPLFVACAVATIGGIALARWARARGTTALALGVVVALAAVQCVEAAVANLEIERARVEHLDDYPTWGPWHDGIRREVLAGDGWPEYRTDTGESRITGNDPMLFGGQGANYYSSLTSETMVNTYTALGFGWTSTQRSPRSLDNPVTDAIYSVGVRVRSPEGSDNTADDVTSTRTEVPPLVTVRPGGEPPRFGANAFENQELLLGSDVYEVPTTTVTARQDSTVTEHDDGHTTIDPAEDTDGPTHLLQARCAPGTDVYLWAPDYRGVAALAGTEGSMIRSRMPSQGAGMRHLGTVPDSGEVTVELDAERPAALPAGPVGCLDDAALDQAVQDLTETGATDIEVGGHSISAELPAGTTGWAVIAAPRISGWSCASGDGTPRPADDYLGLLAVPLEDGDTTVSCSFRPPGMRLGGAVGTAGLAGLVLIGILDRRRRRTADTPPPPAVPRQAP</sequence>
<feature type="transmembrane region" description="Helical" evidence="2">
    <location>
        <begin position="447"/>
        <end position="467"/>
    </location>
</feature>
<accession>A0A852ZVN4</accession>
<feature type="transmembrane region" description="Helical" evidence="2">
    <location>
        <begin position="855"/>
        <end position="873"/>
    </location>
</feature>
<name>A0A852ZVN4_9ACTN</name>
<feature type="transmembrane region" description="Helical" evidence="2">
    <location>
        <begin position="421"/>
        <end position="441"/>
    </location>
</feature>
<evidence type="ECO:0000313" key="4">
    <source>
        <dbReference type="Proteomes" id="UP000567795"/>
    </source>
</evidence>
<proteinExistence type="predicted"/>
<dbReference type="EMBL" id="JACBZD010000001">
    <property type="protein sequence ID" value="NYI06005.1"/>
    <property type="molecule type" value="Genomic_DNA"/>
</dbReference>
<feature type="region of interest" description="Disordered" evidence="1">
    <location>
        <begin position="666"/>
        <end position="686"/>
    </location>
</feature>